<dbReference type="EMBL" id="JAGYWB010000002">
    <property type="protein sequence ID" value="KAI0528665.1"/>
    <property type="molecule type" value="Genomic_DNA"/>
</dbReference>
<dbReference type="Proteomes" id="UP000829196">
    <property type="component" value="Unassembled WGS sequence"/>
</dbReference>
<comment type="caution">
    <text evidence="1">The sequence shown here is derived from an EMBL/GenBank/DDBJ whole genome shotgun (WGS) entry which is preliminary data.</text>
</comment>
<dbReference type="Pfam" id="PF14223">
    <property type="entry name" value="Retrotran_gag_2"/>
    <property type="match status" value="1"/>
</dbReference>
<dbReference type="PANTHER" id="PTHR47481">
    <property type="match status" value="1"/>
</dbReference>
<protein>
    <recommendedName>
        <fullName evidence="3">Retrovirus-related Pol polyprotein from transposon TNT 1-94</fullName>
    </recommendedName>
</protein>
<dbReference type="AlphaFoldDB" id="A0A8T3CA71"/>
<gene>
    <name evidence="1" type="ORF">KFK09_001207</name>
</gene>
<accession>A0A8T3CA71</accession>
<evidence type="ECO:0000313" key="1">
    <source>
        <dbReference type="EMBL" id="KAI0528665.1"/>
    </source>
</evidence>
<dbReference type="OrthoDB" id="693186at2759"/>
<keyword evidence="2" id="KW-1185">Reference proteome</keyword>
<sequence>MANLATSQLGEHLDTMNSEEELIPLSLKFVVVNLKIIVPTQLSTENYPLLRSQIIKLLHTNGFEKFLDPLSPTPDKQCWQSDDSMSLNPKYTQWLLTDQNLAAALCSTISQSILPYIIHLESTSKIWTALEMRFQSTNKSKVIQLKNELHNISMKTSTMIQYLMEIKSLVDQIVAAGSVFDTEDIILYILNSLPPSYQAFKTAIRTMLTPISLDNLYPLLLSEEVNIAQDAARISTPADPNLALYLLRGRGRKQRGRPCHNNSVTTRSSSDTVIICQIFHKKGHNAANCWHILYMQYSPSSGNKALAAKQYPPSTNWFLYSGASSHLTNSLENLSLANPYQGSDNVTIGDGGSITVAHSGSASSTPRTLP</sequence>
<name>A0A8T3CA71_DENNO</name>
<reference evidence="1" key="1">
    <citation type="journal article" date="2022" name="Front. Genet.">
        <title>Chromosome-Scale Assembly of the Dendrobium nobile Genome Provides Insights Into the Molecular Mechanism of the Biosynthesis of the Medicinal Active Ingredient of Dendrobium.</title>
        <authorList>
            <person name="Xu Q."/>
            <person name="Niu S.-C."/>
            <person name="Li K.-L."/>
            <person name="Zheng P.-J."/>
            <person name="Zhang X.-J."/>
            <person name="Jia Y."/>
            <person name="Liu Y."/>
            <person name="Niu Y.-X."/>
            <person name="Yu L.-H."/>
            <person name="Chen D.-F."/>
            <person name="Zhang G.-Q."/>
        </authorList>
    </citation>
    <scope>NUCLEOTIDE SEQUENCE</scope>
    <source>
        <tissue evidence="1">Leaf</tissue>
    </source>
</reference>
<evidence type="ECO:0008006" key="3">
    <source>
        <dbReference type="Google" id="ProtNLM"/>
    </source>
</evidence>
<proteinExistence type="predicted"/>
<organism evidence="1 2">
    <name type="scientific">Dendrobium nobile</name>
    <name type="common">Orchid</name>
    <dbReference type="NCBI Taxonomy" id="94219"/>
    <lineage>
        <taxon>Eukaryota</taxon>
        <taxon>Viridiplantae</taxon>
        <taxon>Streptophyta</taxon>
        <taxon>Embryophyta</taxon>
        <taxon>Tracheophyta</taxon>
        <taxon>Spermatophyta</taxon>
        <taxon>Magnoliopsida</taxon>
        <taxon>Liliopsida</taxon>
        <taxon>Asparagales</taxon>
        <taxon>Orchidaceae</taxon>
        <taxon>Epidendroideae</taxon>
        <taxon>Malaxideae</taxon>
        <taxon>Dendrobiinae</taxon>
        <taxon>Dendrobium</taxon>
    </lineage>
</organism>
<dbReference type="PANTHER" id="PTHR47481:SF31">
    <property type="entry name" value="OS01G0873500 PROTEIN"/>
    <property type="match status" value="1"/>
</dbReference>
<evidence type="ECO:0000313" key="2">
    <source>
        <dbReference type="Proteomes" id="UP000829196"/>
    </source>
</evidence>